<accession>A0A285EHM4</accession>
<dbReference type="AlphaFoldDB" id="A0A285EHM4"/>
<keyword evidence="2" id="KW-1185">Reference proteome</keyword>
<dbReference type="RefSeq" id="WP_097208293.1">
    <property type="nucleotide sequence ID" value="NZ_JACHXB010000005.1"/>
</dbReference>
<reference evidence="1 2" key="1">
    <citation type="submission" date="2017-09" db="EMBL/GenBank/DDBJ databases">
        <authorList>
            <person name="Ehlers B."/>
            <person name="Leendertz F.H."/>
        </authorList>
    </citation>
    <scope>NUCLEOTIDE SEQUENCE [LARGE SCALE GENOMIC DNA]</scope>
    <source>
        <strain evidence="1 2">DSM 46844</strain>
    </source>
</reference>
<gene>
    <name evidence="1" type="ORF">SAMN06893097_110146</name>
</gene>
<dbReference type="Pfam" id="PF21863">
    <property type="entry name" value="HTH_67"/>
    <property type="match status" value="1"/>
</dbReference>
<dbReference type="InterPro" id="IPR054058">
    <property type="entry name" value="HTH_67"/>
</dbReference>
<dbReference type="NCBIfam" id="NF047719">
    <property type="entry name" value="SCO6745_fam_HTH"/>
    <property type="match status" value="1"/>
</dbReference>
<organism evidence="1 2">
    <name type="scientific">Geodermatophilus sabuli</name>
    <dbReference type="NCBI Taxonomy" id="1564158"/>
    <lineage>
        <taxon>Bacteria</taxon>
        <taxon>Bacillati</taxon>
        <taxon>Actinomycetota</taxon>
        <taxon>Actinomycetes</taxon>
        <taxon>Geodermatophilales</taxon>
        <taxon>Geodermatophilaceae</taxon>
        <taxon>Geodermatophilus</taxon>
    </lineage>
</organism>
<dbReference type="EMBL" id="OBDO01000010">
    <property type="protein sequence ID" value="SNX98363.1"/>
    <property type="molecule type" value="Genomic_DNA"/>
</dbReference>
<evidence type="ECO:0000313" key="1">
    <source>
        <dbReference type="EMBL" id="SNX98363.1"/>
    </source>
</evidence>
<sequence length="318" mass="34399">MRTDFRERARRLRNAVEPVAAGVYFAPEAHAAYQALGFDGSPVTVDGVARPELASYFTSRGACLGQVPGEVVSAAFGCFNPRVVVAAVAAGWRIAGRDAVLRARERGATAMLERVLGDKPDGLDRVAELLQRAADAAPWAGRAVFGGLRSLGFPGHPLGDVWHAADLVREHRGDSHVVTWVVGGADAVEVLLLTEQWWGLPARSYTPSRGWTAADMDAGFARLQRRGLMTDDERITEAGRAFREEIEVRTDELERPLIDALGDDLDELLDHLDAWSEAIIAAGSYPQRISGVYNVGGGPHFGAGLTLDTAAEQYRQRT</sequence>
<proteinExistence type="predicted"/>
<dbReference type="OrthoDB" id="157052at2"/>
<dbReference type="Proteomes" id="UP000219514">
    <property type="component" value="Unassembled WGS sequence"/>
</dbReference>
<protein>
    <submittedName>
        <fullName evidence="1">Uncharacterized protein</fullName>
    </submittedName>
</protein>
<evidence type="ECO:0000313" key="2">
    <source>
        <dbReference type="Proteomes" id="UP000219514"/>
    </source>
</evidence>
<name>A0A285EHM4_9ACTN</name>